<feature type="non-terminal residue" evidence="2">
    <location>
        <position position="43"/>
    </location>
</feature>
<keyword evidence="1" id="KW-0812">Transmembrane</keyword>
<evidence type="ECO:0000313" key="2">
    <source>
        <dbReference type="EMBL" id="GAG31484.1"/>
    </source>
</evidence>
<reference evidence="2" key="1">
    <citation type="journal article" date="2014" name="Front. Microbiol.">
        <title>High frequency of phylogenetically diverse reductive dehalogenase-homologous genes in deep subseafloor sedimentary metagenomes.</title>
        <authorList>
            <person name="Kawai M."/>
            <person name="Futagami T."/>
            <person name="Toyoda A."/>
            <person name="Takaki Y."/>
            <person name="Nishi S."/>
            <person name="Hori S."/>
            <person name="Arai W."/>
            <person name="Tsubouchi T."/>
            <person name="Morono Y."/>
            <person name="Uchiyama I."/>
            <person name="Ito T."/>
            <person name="Fujiyama A."/>
            <person name="Inagaki F."/>
            <person name="Takami H."/>
        </authorList>
    </citation>
    <scope>NUCLEOTIDE SEQUENCE</scope>
    <source>
        <strain evidence="2">Expedition CK06-06</strain>
    </source>
</reference>
<protein>
    <submittedName>
        <fullName evidence="2">Uncharacterized protein</fullName>
    </submittedName>
</protein>
<gene>
    <name evidence="2" type="ORF">S01H1_73767</name>
</gene>
<feature type="transmembrane region" description="Helical" evidence="1">
    <location>
        <begin position="21"/>
        <end position="41"/>
    </location>
</feature>
<name>X0WKK4_9ZZZZ</name>
<organism evidence="2">
    <name type="scientific">marine sediment metagenome</name>
    <dbReference type="NCBI Taxonomy" id="412755"/>
    <lineage>
        <taxon>unclassified sequences</taxon>
        <taxon>metagenomes</taxon>
        <taxon>ecological metagenomes</taxon>
    </lineage>
</organism>
<keyword evidence="1" id="KW-1133">Transmembrane helix</keyword>
<keyword evidence="1" id="KW-0472">Membrane</keyword>
<comment type="caution">
    <text evidence="2">The sequence shown here is derived from an EMBL/GenBank/DDBJ whole genome shotgun (WGS) entry which is preliminary data.</text>
</comment>
<dbReference type="AlphaFoldDB" id="X0WKK4"/>
<dbReference type="EMBL" id="BARS01049303">
    <property type="protein sequence ID" value="GAG31484.1"/>
    <property type="molecule type" value="Genomic_DNA"/>
</dbReference>
<evidence type="ECO:0000256" key="1">
    <source>
        <dbReference type="SAM" id="Phobius"/>
    </source>
</evidence>
<sequence length="43" mass="4832">MVENPFADMGGEIFGKIFSSTIYFGIGLIFAVVLGIFIWYFGY</sequence>
<proteinExistence type="predicted"/>
<accession>X0WKK4</accession>